<feature type="domain" description="RNA polymerase sigma factor 70 region 4 type 2" evidence="8">
    <location>
        <begin position="177"/>
        <end position="229"/>
    </location>
</feature>
<dbReference type="SUPFAM" id="SSF88659">
    <property type="entry name" value="Sigma3 and sigma4 domains of RNA polymerase sigma factors"/>
    <property type="match status" value="1"/>
</dbReference>
<keyword evidence="5" id="KW-0804">Transcription</keyword>
<dbReference type="Gene3D" id="1.10.1740.10">
    <property type="match status" value="1"/>
</dbReference>
<dbReference type="InterPro" id="IPR014305">
    <property type="entry name" value="RNA_pol_sigma-G_actinobac"/>
</dbReference>
<evidence type="ECO:0000256" key="1">
    <source>
        <dbReference type="ARBA" id="ARBA00010641"/>
    </source>
</evidence>
<keyword evidence="4" id="KW-0731">Sigma factor</keyword>
<evidence type="ECO:0000256" key="3">
    <source>
        <dbReference type="ARBA" id="ARBA00023015"/>
    </source>
</evidence>
<evidence type="ECO:0000256" key="5">
    <source>
        <dbReference type="ARBA" id="ARBA00023163"/>
    </source>
</evidence>
<keyword evidence="3" id="KW-0805">Transcription regulation</keyword>
<dbReference type="InterPro" id="IPR036388">
    <property type="entry name" value="WH-like_DNA-bd_sf"/>
</dbReference>
<dbReference type="GO" id="GO:0016987">
    <property type="term" value="F:sigma factor activity"/>
    <property type="evidence" value="ECO:0007669"/>
    <property type="project" value="UniProtKB-KW"/>
</dbReference>
<evidence type="ECO:0000259" key="7">
    <source>
        <dbReference type="Pfam" id="PF04542"/>
    </source>
</evidence>
<feature type="region of interest" description="Disordered" evidence="6">
    <location>
        <begin position="1"/>
        <end position="52"/>
    </location>
</feature>
<dbReference type="Pfam" id="PF08281">
    <property type="entry name" value="Sigma70_r4_2"/>
    <property type="match status" value="1"/>
</dbReference>
<dbReference type="Pfam" id="PF12680">
    <property type="entry name" value="SnoaL_2"/>
    <property type="match status" value="1"/>
</dbReference>
<dbReference type="SUPFAM" id="SSF54427">
    <property type="entry name" value="NTF2-like"/>
    <property type="match status" value="1"/>
</dbReference>
<evidence type="ECO:0000313" key="10">
    <source>
        <dbReference type="EMBL" id="SFI61950.1"/>
    </source>
</evidence>
<dbReference type="NCBIfam" id="TIGR02960">
    <property type="entry name" value="SigX5"/>
    <property type="match status" value="1"/>
</dbReference>
<dbReference type="NCBIfam" id="NF006089">
    <property type="entry name" value="PRK08241.1"/>
    <property type="match status" value="1"/>
</dbReference>
<name>A0A1I3JP99_9ACTN</name>
<dbReference type="GO" id="GO:0003677">
    <property type="term" value="F:DNA binding"/>
    <property type="evidence" value="ECO:0007669"/>
    <property type="project" value="InterPro"/>
</dbReference>
<dbReference type="InterPro" id="IPR039425">
    <property type="entry name" value="RNA_pol_sigma-70-like"/>
</dbReference>
<evidence type="ECO:0000256" key="4">
    <source>
        <dbReference type="ARBA" id="ARBA00023082"/>
    </source>
</evidence>
<evidence type="ECO:0000256" key="6">
    <source>
        <dbReference type="SAM" id="MobiDB-lite"/>
    </source>
</evidence>
<evidence type="ECO:0000259" key="9">
    <source>
        <dbReference type="Pfam" id="PF12680"/>
    </source>
</evidence>
<dbReference type="SUPFAM" id="SSF88946">
    <property type="entry name" value="Sigma2 domain of RNA polymerase sigma factors"/>
    <property type="match status" value="1"/>
</dbReference>
<dbReference type="InterPro" id="IPR032710">
    <property type="entry name" value="NTF2-like_dom_sf"/>
</dbReference>
<organism evidence="10 11">
    <name type="scientific">Streptosporangium canum</name>
    <dbReference type="NCBI Taxonomy" id="324952"/>
    <lineage>
        <taxon>Bacteria</taxon>
        <taxon>Bacillati</taxon>
        <taxon>Actinomycetota</taxon>
        <taxon>Actinomycetes</taxon>
        <taxon>Streptosporangiales</taxon>
        <taxon>Streptosporangiaceae</taxon>
        <taxon>Streptosporangium</taxon>
    </lineage>
</organism>
<evidence type="ECO:0000313" key="11">
    <source>
        <dbReference type="Proteomes" id="UP000199111"/>
    </source>
</evidence>
<dbReference type="InterPro" id="IPR014284">
    <property type="entry name" value="RNA_pol_sigma-70_dom"/>
</dbReference>
<proteinExistence type="inferred from homology"/>
<dbReference type="Proteomes" id="UP000199111">
    <property type="component" value="Unassembled WGS sequence"/>
</dbReference>
<reference evidence="11" key="1">
    <citation type="submission" date="2016-10" db="EMBL/GenBank/DDBJ databases">
        <authorList>
            <person name="Varghese N."/>
            <person name="Submissions S."/>
        </authorList>
    </citation>
    <scope>NUCLEOTIDE SEQUENCE [LARGE SCALE GENOMIC DNA]</scope>
    <source>
        <strain evidence="11">CGMCC 4.2126</strain>
    </source>
</reference>
<dbReference type="Gene3D" id="3.10.450.50">
    <property type="match status" value="1"/>
</dbReference>
<protein>
    <submittedName>
        <fullName evidence="10">RNA polymerase sigma-70 factor, ECF subfamily</fullName>
    </submittedName>
</protein>
<dbReference type="InterPro" id="IPR013324">
    <property type="entry name" value="RNA_pol_sigma_r3/r4-like"/>
</dbReference>
<accession>A0A1I3JP99</accession>
<dbReference type="PANTHER" id="PTHR43133">
    <property type="entry name" value="RNA POLYMERASE ECF-TYPE SIGMA FACTO"/>
    <property type="match status" value="1"/>
</dbReference>
<dbReference type="InterPro" id="IPR013249">
    <property type="entry name" value="RNA_pol_sigma70_r4_t2"/>
</dbReference>
<dbReference type="AlphaFoldDB" id="A0A1I3JP99"/>
<sequence>MADSLPRVAGHVKADGGLPAPADAEGSQTVPGSAGMPESGGPRSAGMPESGGMDLLEQHRITLTGYCYRMLGSPFEAEDAVQETLVRAWRSLDRFDEGRAPLRSWLYAIATNVCLDMLRGARRRARAIDLGPSAQAGPDLGAPLPESAFVQPVPDGRVLPFGGDPAELAAQRDTIRLAFVAALQGLPPRQRAVLILRDVLCCKADEVARLLDTTVASVTSALQRARATLRAARADPGEPYQPMDQAQRRLLARYCDAFERYDIEAMMALLHEDAVMSMPPFLWWLRGRAEIRRLLLAAGRPCAGARLVPATANGSPAFAQYRPAGPGGRLEPFALVVLTVSGGLIVEATTYLDADRLFPLFGLPDALEGEAAS</sequence>
<dbReference type="InterPro" id="IPR037401">
    <property type="entry name" value="SnoaL-like"/>
</dbReference>
<dbReference type="InterPro" id="IPR013325">
    <property type="entry name" value="RNA_pol_sigma_r2"/>
</dbReference>
<evidence type="ECO:0000259" key="8">
    <source>
        <dbReference type="Pfam" id="PF08281"/>
    </source>
</evidence>
<gene>
    <name evidence="10" type="ORF">SAMN05216275_10483</name>
</gene>
<feature type="domain" description="SnoaL-like" evidence="9">
    <location>
        <begin position="252"/>
        <end position="347"/>
    </location>
</feature>
<dbReference type="NCBIfam" id="TIGR02937">
    <property type="entry name" value="sigma70-ECF"/>
    <property type="match status" value="1"/>
</dbReference>
<dbReference type="Pfam" id="PF04542">
    <property type="entry name" value="Sigma70_r2"/>
    <property type="match status" value="1"/>
</dbReference>
<dbReference type="EMBL" id="FOQY01000004">
    <property type="protein sequence ID" value="SFI61950.1"/>
    <property type="molecule type" value="Genomic_DNA"/>
</dbReference>
<evidence type="ECO:0000256" key="2">
    <source>
        <dbReference type="ARBA" id="ARBA00011344"/>
    </source>
</evidence>
<comment type="similarity">
    <text evidence="1">Belongs to the sigma-70 factor family. ECF subfamily.</text>
</comment>
<comment type="subunit">
    <text evidence="2">Interacts transiently with the RNA polymerase catalytic core formed by RpoA, RpoB, RpoC and RpoZ (2 alpha, 1 beta, 1 beta' and 1 omega subunit) to form the RNA polymerase holoenzyme that can initiate transcription.</text>
</comment>
<dbReference type="Gene3D" id="1.10.10.10">
    <property type="entry name" value="Winged helix-like DNA-binding domain superfamily/Winged helix DNA-binding domain"/>
    <property type="match status" value="1"/>
</dbReference>
<feature type="domain" description="RNA polymerase sigma-70 region 2" evidence="7">
    <location>
        <begin position="55"/>
        <end position="124"/>
    </location>
</feature>
<dbReference type="PANTHER" id="PTHR43133:SF65">
    <property type="entry name" value="ECF RNA POLYMERASE SIGMA FACTOR SIGG"/>
    <property type="match status" value="1"/>
</dbReference>
<dbReference type="InterPro" id="IPR007627">
    <property type="entry name" value="RNA_pol_sigma70_r2"/>
</dbReference>
<dbReference type="GO" id="GO:0006352">
    <property type="term" value="P:DNA-templated transcription initiation"/>
    <property type="evidence" value="ECO:0007669"/>
    <property type="project" value="InterPro"/>
</dbReference>
<keyword evidence="11" id="KW-1185">Reference proteome</keyword>